<dbReference type="InterPro" id="IPR047975">
    <property type="entry name" value="Heme_bind_FMP"/>
</dbReference>
<comment type="caution">
    <text evidence="1">The sequence shown here is derived from an EMBL/GenBank/DDBJ whole genome shotgun (WGS) entry which is preliminary data.</text>
</comment>
<evidence type="ECO:0000313" key="2">
    <source>
        <dbReference type="Proteomes" id="UP000006230"/>
    </source>
</evidence>
<dbReference type="Proteomes" id="UP000006230">
    <property type="component" value="Unassembled WGS sequence"/>
</dbReference>
<dbReference type="RefSeq" id="WP_007796087.1">
    <property type="nucleotide sequence ID" value="NZ_DS022276.1"/>
</dbReference>
<organism evidence="1 2">
    <name type="scientific">Salipiger bermudensis (strain DSM 26914 / JCM 13377 / KCTC 12554 / HTCC2601)</name>
    <name type="common">Pelagibaca bermudensis</name>
    <dbReference type="NCBI Taxonomy" id="314265"/>
    <lineage>
        <taxon>Bacteria</taxon>
        <taxon>Pseudomonadati</taxon>
        <taxon>Pseudomonadota</taxon>
        <taxon>Alphaproteobacteria</taxon>
        <taxon>Rhodobacterales</taxon>
        <taxon>Roseobacteraceae</taxon>
        <taxon>Salipiger</taxon>
    </lineage>
</organism>
<dbReference type="eggNOG" id="COG5514">
    <property type="taxonomic scope" value="Bacteria"/>
</dbReference>
<keyword evidence="2" id="KW-1185">Reference proteome</keyword>
<dbReference type="EMBL" id="AATQ01000014">
    <property type="protein sequence ID" value="EAU46443.1"/>
    <property type="molecule type" value="Genomic_DNA"/>
</dbReference>
<evidence type="ECO:0000313" key="1">
    <source>
        <dbReference type="EMBL" id="EAU46443.1"/>
    </source>
</evidence>
<gene>
    <name evidence="1" type="ORF">R2601_15467</name>
</gene>
<dbReference type="AlphaFoldDB" id="Q0FQK8"/>
<dbReference type="HOGENOM" id="CLU_047583_0_0_5"/>
<dbReference type="OrthoDB" id="118689at2"/>
<protein>
    <submittedName>
        <fullName evidence="1">Uncharacterized protein</fullName>
    </submittedName>
</protein>
<accession>Q0FQK8</accession>
<reference evidence="1 2" key="1">
    <citation type="journal article" date="2010" name="J. Bacteriol.">
        <title>Genome sequences of Pelagibaca bermudensis HTCC2601T and Maritimibacter alkaliphilus HTCC2654T, the type strains of two marine Roseobacter genera.</title>
        <authorList>
            <person name="Thrash J.C."/>
            <person name="Cho J.C."/>
            <person name="Ferriera S."/>
            <person name="Johnson J."/>
            <person name="Vergin K.L."/>
            <person name="Giovannoni S.J."/>
        </authorList>
    </citation>
    <scope>NUCLEOTIDE SEQUENCE [LARGE SCALE GENOMIC DNA]</scope>
    <source>
        <strain evidence="2">DSM 26914 / JCM 13377 / KCTC 12554 / HTCC2601</strain>
    </source>
</reference>
<dbReference type="NCBIfam" id="NF040572">
    <property type="entry name" value="heme_bind_FMP"/>
    <property type="match status" value="1"/>
</dbReference>
<dbReference type="STRING" id="314265.R2601_15467"/>
<sequence>MLNAEAVSRAKTRHIEIAKPFDDELGPLKLLPGIWKNTNADVPFGWNCIALPFVTDPPPAGFNYRLMVNHYRETLQFFTADKGAPNRGIERGAGGPSDLDQFVVALDYQQLVEQVAVDEFPKSGPDLATDKLADPGAAIHHEPGLFLFMTNHTTDGINIARLGTVPHGDSLLAMGRFDAAADIFDGPPDIPAVNGFPEGVFVPRDDTAGGPDDLLKPLESLYMGPYKHFHDNPFFGTVPAGTPGFPGFNPVHPEELLRGAQPAPEKVKKTTRLDMTTSATEAAGILNIPFIVKHANATSMKSTFWIMELDEPGVGDEPKLVMQYLQVVMLDFFPRRDGIPGLIGWPHVSINTLEKVANVGDDAEVLTSDEY</sequence>
<name>Q0FQK8_SALBH</name>
<proteinExistence type="predicted"/>